<dbReference type="Proteomes" id="UP001348817">
    <property type="component" value="Chromosome"/>
</dbReference>
<reference evidence="1 2" key="1">
    <citation type="submission" date="2021-12" db="EMBL/GenBank/DDBJ databases">
        <title>Genome sequencing of bacteria with rrn-lacking chromosome and rrn-plasmid.</title>
        <authorList>
            <person name="Anda M."/>
            <person name="Iwasaki W."/>
        </authorList>
    </citation>
    <scope>NUCLEOTIDE SEQUENCE [LARGE SCALE GENOMIC DNA]</scope>
    <source>
        <strain evidence="1 2">DSM 100852</strain>
    </source>
</reference>
<evidence type="ECO:0000313" key="1">
    <source>
        <dbReference type="EMBL" id="BDD10170.1"/>
    </source>
</evidence>
<dbReference type="AlphaFoldDB" id="A0AAU9DCM4"/>
<accession>A0AAU9DCM4</accession>
<dbReference type="KEGG" id="fax:FUAX_26020"/>
<organism evidence="1 2">
    <name type="scientific">Fulvitalea axinellae</name>
    <dbReference type="NCBI Taxonomy" id="1182444"/>
    <lineage>
        <taxon>Bacteria</taxon>
        <taxon>Pseudomonadati</taxon>
        <taxon>Bacteroidota</taxon>
        <taxon>Cytophagia</taxon>
        <taxon>Cytophagales</taxon>
        <taxon>Persicobacteraceae</taxon>
        <taxon>Fulvitalea</taxon>
    </lineage>
</organism>
<dbReference type="EMBL" id="AP025314">
    <property type="protein sequence ID" value="BDD10170.1"/>
    <property type="molecule type" value="Genomic_DNA"/>
</dbReference>
<protein>
    <submittedName>
        <fullName evidence="1">Uncharacterized protein</fullName>
    </submittedName>
</protein>
<evidence type="ECO:0000313" key="2">
    <source>
        <dbReference type="Proteomes" id="UP001348817"/>
    </source>
</evidence>
<name>A0AAU9DCM4_9BACT</name>
<keyword evidence="2" id="KW-1185">Reference proteome</keyword>
<sequence>MFNFLRRRYIRKVYTHIQNHRPDKARHTLKCIDRDIRLERIYYNETAFSIFRTNYRNTEIQKLEELCPPELKEYCFFDKTKFWRYFYNRLLQEKNYKEMERTLAGTLYRYDPVLYHIYGLYNKEIGNIQTAQKFLFLSGIYTPDTKGLSDAFYNRLKNGHANEFWGLVPEPFLSKRDRHKFPAPLIKKLSELPVPKWLFTPKKASSGIRP</sequence>
<proteinExistence type="predicted"/>
<gene>
    <name evidence="1" type="ORF">FUAX_26020</name>
</gene>